<dbReference type="Gene3D" id="3.40.1010.10">
    <property type="entry name" value="Cobalt-precorrin-4 Transmethylase, Domain 1"/>
    <property type="match status" value="1"/>
</dbReference>
<dbReference type="Pfam" id="PF00590">
    <property type="entry name" value="TP_methylase"/>
    <property type="match status" value="1"/>
</dbReference>
<evidence type="ECO:0000259" key="8">
    <source>
        <dbReference type="Pfam" id="PF00590"/>
    </source>
</evidence>
<keyword evidence="4 6" id="KW-0808">Transferase</keyword>
<evidence type="ECO:0000256" key="1">
    <source>
        <dbReference type="ARBA" id="ARBA00005156"/>
    </source>
</evidence>
<evidence type="ECO:0000256" key="2">
    <source>
        <dbReference type="ARBA" id="ARBA00006729"/>
    </source>
</evidence>
<dbReference type="PATRIC" id="fig|1838285.3.peg.848"/>
<protein>
    <recommendedName>
        <fullName evidence="6">Diphthine synthase</fullName>
        <ecNumber evidence="6">2.1.1.98</ecNumber>
    </recommendedName>
    <alternativeName>
        <fullName evidence="6">Diphthamide biosynthesis methyltransferase</fullName>
    </alternativeName>
</protein>
<dbReference type="GO" id="GO:0004164">
    <property type="term" value="F:diphthine synthase activity"/>
    <property type="evidence" value="ECO:0007669"/>
    <property type="project" value="UniProtKB-UniRule"/>
</dbReference>
<evidence type="ECO:0000313" key="10">
    <source>
        <dbReference type="Proteomes" id="UP000186940"/>
    </source>
</evidence>
<dbReference type="EC" id="2.1.1.98" evidence="6"/>
<feature type="binding site" evidence="6 7">
    <location>
        <position position="88"/>
    </location>
    <ligand>
        <name>S-adenosyl-L-methionine</name>
        <dbReference type="ChEBI" id="CHEBI:59789"/>
    </ligand>
</feature>
<dbReference type="CDD" id="cd11647">
    <property type="entry name" value="DHP5_DphB"/>
    <property type="match status" value="1"/>
</dbReference>
<feature type="binding site" evidence="6 7">
    <location>
        <position position="85"/>
    </location>
    <ligand>
        <name>S-adenosyl-L-methionine</name>
        <dbReference type="ChEBI" id="CHEBI:59789"/>
    </ligand>
</feature>
<dbReference type="Gene3D" id="3.30.950.10">
    <property type="entry name" value="Methyltransferase, Cobalt-precorrin-4 Transmethylase, Domain 2"/>
    <property type="match status" value="1"/>
</dbReference>
<feature type="binding site" evidence="6 7">
    <location>
        <position position="168"/>
    </location>
    <ligand>
        <name>S-adenosyl-L-methionine</name>
        <dbReference type="ChEBI" id="CHEBI:59789"/>
    </ligand>
</feature>
<dbReference type="InterPro" id="IPR004551">
    <property type="entry name" value="Dphthn_synthase"/>
</dbReference>
<dbReference type="AlphaFoldDB" id="A0A1F2PA03"/>
<keyword evidence="10" id="KW-1185">Reference proteome</keyword>
<reference evidence="9" key="1">
    <citation type="submission" date="2016-05" db="EMBL/GenBank/DDBJ databases">
        <title>Microbial consortia oxidize butane by reversing methanogenesis.</title>
        <authorList>
            <person name="Laso-Perez R."/>
            <person name="Richter M."/>
            <person name="Wegener G."/>
            <person name="Musat F."/>
        </authorList>
    </citation>
    <scope>NUCLEOTIDE SEQUENCE [LARGE SCALE GENOMIC DNA]</scope>
    <source>
        <strain evidence="9">BOX2</strain>
    </source>
</reference>
<keyword evidence="3 6" id="KW-0489">Methyltransferase</keyword>
<accession>A0A1F2PA03</accession>
<dbReference type="InterPro" id="IPR000878">
    <property type="entry name" value="4pyrrol_Mease"/>
</dbReference>
<comment type="pathway">
    <text evidence="1 6">Protein modification; peptidyl-diphthamide biosynthesis.</text>
</comment>
<dbReference type="GO" id="GO:0017183">
    <property type="term" value="P:protein histidyl modification to diphthamide"/>
    <property type="evidence" value="ECO:0007669"/>
    <property type="project" value="UniProtKB-UniRule"/>
</dbReference>
<evidence type="ECO:0000313" key="9">
    <source>
        <dbReference type="EMBL" id="OFV68199.1"/>
    </source>
</evidence>
<comment type="caution">
    <text evidence="9">The sequence shown here is derived from an EMBL/GenBank/DDBJ whole genome shotgun (WGS) entry which is preliminary data.</text>
</comment>
<feature type="binding site" evidence="6 7">
    <location>
        <position position="9"/>
    </location>
    <ligand>
        <name>S-adenosyl-L-methionine</name>
        <dbReference type="ChEBI" id="CHEBI:59789"/>
    </ligand>
</feature>
<evidence type="ECO:0000256" key="5">
    <source>
        <dbReference type="ARBA" id="ARBA00022691"/>
    </source>
</evidence>
<keyword evidence="5 6" id="KW-0949">S-adenosyl-L-methionine</keyword>
<comment type="catalytic activity">
    <reaction evidence="6">
        <text>2-[(3S)-amino-3-carboxypropyl]-L-histidyl-[translation elongation factor 2] + 3 S-adenosyl-L-methionine = diphthine-[translation elongation factor 2] + 3 S-adenosyl-L-homocysteine + 3 H(+)</text>
        <dbReference type="Rhea" id="RHEA:36415"/>
        <dbReference type="Rhea" id="RHEA-COMP:9749"/>
        <dbReference type="Rhea" id="RHEA-COMP:10172"/>
        <dbReference type="ChEBI" id="CHEBI:15378"/>
        <dbReference type="ChEBI" id="CHEBI:57856"/>
        <dbReference type="ChEBI" id="CHEBI:59789"/>
        <dbReference type="ChEBI" id="CHEBI:73995"/>
        <dbReference type="ChEBI" id="CHEBI:82696"/>
        <dbReference type="EC" id="2.1.1.98"/>
    </reaction>
</comment>
<feature type="binding site" evidence="6 7">
    <location>
        <position position="233"/>
    </location>
    <ligand>
        <name>S-adenosyl-L-methionine</name>
        <dbReference type="ChEBI" id="CHEBI:59789"/>
    </ligand>
</feature>
<dbReference type="UniPathway" id="UPA00559"/>
<gene>
    <name evidence="6" type="primary">dphB</name>
    <name evidence="9" type="ORF">SCAL_000839</name>
</gene>
<feature type="binding site" evidence="6 7">
    <location>
        <begin position="113"/>
        <end position="114"/>
    </location>
    <ligand>
        <name>S-adenosyl-L-methionine</name>
        <dbReference type="ChEBI" id="CHEBI:59789"/>
    </ligand>
</feature>
<comment type="subunit">
    <text evidence="6">Homodimer.</text>
</comment>
<evidence type="ECO:0000256" key="3">
    <source>
        <dbReference type="ARBA" id="ARBA00022603"/>
    </source>
</evidence>
<evidence type="ECO:0000256" key="7">
    <source>
        <dbReference type="PIRSR" id="PIRSR036432-1"/>
    </source>
</evidence>
<dbReference type="GO" id="GO:0032259">
    <property type="term" value="P:methylation"/>
    <property type="evidence" value="ECO:0007669"/>
    <property type="project" value="UniProtKB-KW"/>
</dbReference>
<dbReference type="InterPro" id="IPR014776">
    <property type="entry name" value="4pyrrole_Mease_sub2"/>
</dbReference>
<dbReference type="PANTHER" id="PTHR10882">
    <property type="entry name" value="DIPHTHINE SYNTHASE"/>
    <property type="match status" value="1"/>
</dbReference>
<name>A0A1F2PA03_9EURY</name>
<dbReference type="EMBL" id="LYOS01000002">
    <property type="protein sequence ID" value="OFV68199.1"/>
    <property type="molecule type" value="Genomic_DNA"/>
</dbReference>
<dbReference type="PIRSF" id="PIRSF036432">
    <property type="entry name" value="Diphthine_synth"/>
    <property type="match status" value="1"/>
</dbReference>
<comment type="function">
    <text evidence="6">S-adenosyl-L-methionine-dependent methyltransferase that catalyzes the trimethylation of the amino group of the modified target histidine residue in translation elongation factor 2 (EF-2), to form an intermediate called diphthine. The three successive methylation reactions represent the second step of diphthamide biosynthesis.</text>
</comment>
<proteinExistence type="inferred from homology"/>
<dbReference type="PANTHER" id="PTHR10882:SF0">
    <property type="entry name" value="DIPHTHINE METHYL ESTER SYNTHASE"/>
    <property type="match status" value="1"/>
</dbReference>
<sequence length="259" mass="28873">MLTFVGLGLYSAKDITVRGFEAVKSADIVYFEEYTSSLGGCDRLTLEEVFGRKIYPLSREEIENEPEKILLHATSYNVLLLTGGDPMIATTHVDLRLRAYDRGIRTNIIHAPSIFTVVPGITGLSSYKFGKTATISFPYRDKAESISDLPYDTIKQNRSHGLHTLLLLDITHERQMTIKDALEILETLETRHGEGLMKDLIFVGIARAGSEDMVVKAGGMKTLMEFDFGTPLHVLVAVGDLHFMEEEALCKFAGLERDL</sequence>
<dbReference type="SUPFAM" id="SSF53790">
    <property type="entry name" value="Tetrapyrrole methylase"/>
    <property type="match status" value="1"/>
</dbReference>
<organism evidence="9 10">
    <name type="scientific">Candidatus Syntropharchaeum caldarium</name>
    <dbReference type="NCBI Taxonomy" id="1838285"/>
    <lineage>
        <taxon>Archaea</taxon>
        <taxon>Methanobacteriati</taxon>
        <taxon>Methanobacteriota</taxon>
        <taxon>Stenosarchaea group</taxon>
        <taxon>Methanomicrobia</taxon>
        <taxon>Methanosarcinales</taxon>
        <taxon>ANME-2 cluster</taxon>
        <taxon>Candidatus Syntropharchaeum</taxon>
    </lineage>
</organism>
<dbReference type="STRING" id="1838285.SCAL_000839"/>
<dbReference type="HAMAP" id="MF_01084">
    <property type="entry name" value="Diphthine_synth"/>
    <property type="match status" value="1"/>
</dbReference>
<dbReference type="InterPro" id="IPR014777">
    <property type="entry name" value="4pyrrole_Mease_sub1"/>
</dbReference>
<feature type="domain" description="Tetrapyrrole methylase" evidence="8">
    <location>
        <begin position="1"/>
        <end position="191"/>
    </location>
</feature>
<evidence type="ECO:0000256" key="6">
    <source>
        <dbReference type="HAMAP-Rule" id="MF_01084"/>
    </source>
</evidence>
<dbReference type="InterPro" id="IPR035996">
    <property type="entry name" value="4pyrrol_Methylase_sf"/>
</dbReference>
<dbReference type="NCBIfam" id="TIGR00522">
    <property type="entry name" value="dph5"/>
    <property type="match status" value="1"/>
</dbReference>
<dbReference type="Proteomes" id="UP000186940">
    <property type="component" value="Unassembled WGS sequence"/>
</dbReference>
<evidence type="ECO:0000256" key="4">
    <source>
        <dbReference type="ARBA" id="ARBA00022679"/>
    </source>
</evidence>
<feature type="binding site" evidence="6 7">
    <location>
        <position position="208"/>
    </location>
    <ligand>
        <name>S-adenosyl-L-methionine</name>
        <dbReference type="ChEBI" id="CHEBI:59789"/>
    </ligand>
</feature>
<comment type="similarity">
    <text evidence="2 6">Belongs to the diphthine synthase family.</text>
</comment>